<reference evidence="2" key="1">
    <citation type="journal article" date="2019" name="Int. J. Syst. Evol. Microbiol.">
        <title>The Global Catalogue of Microorganisms (GCM) 10K type strain sequencing project: providing services to taxonomists for standard genome sequencing and annotation.</title>
        <authorList>
            <consortium name="The Broad Institute Genomics Platform"/>
            <consortium name="The Broad Institute Genome Sequencing Center for Infectious Disease"/>
            <person name="Wu L."/>
            <person name="Ma J."/>
        </authorList>
    </citation>
    <scope>NUCLEOTIDE SEQUENCE [LARGE SCALE GENOMIC DNA]</scope>
    <source>
        <strain evidence="2">KCTC 52473</strain>
    </source>
</reference>
<accession>A0ABV7FUN7</accession>
<evidence type="ECO:0000313" key="2">
    <source>
        <dbReference type="Proteomes" id="UP001595478"/>
    </source>
</evidence>
<evidence type="ECO:0000313" key="1">
    <source>
        <dbReference type="EMBL" id="MFC3122425.1"/>
    </source>
</evidence>
<sequence>MSEKRDLQSLIWLINAEIANAVNTVHGGSESLAIDKIKVKMGQSEPDRATIPANLLATQRYPLAQNAWLLELEFSPRDIDIPSPPKFWQGLSKAIPVYCIQGVGKKRAKVLSQFNIETIGDLGKSEVKRQIADFRQLQTLANTALTFPPIAITDALRKFSALRLLDDNNILPEVIPDQSNLNAFIQWLQMIEVCVDKSFLRAHSLDQLTNWQA</sequence>
<organism evidence="1 2">
    <name type="scientific">Agaribacter flavus</name>
    <dbReference type="NCBI Taxonomy" id="1902781"/>
    <lineage>
        <taxon>Bacteria</taxon>
        <taxon>Pseudomonadati</taxon>
        <taxon>Pseudomonadota</taxon>
        <taxon>Gammaproteobacteria</taxon>
        <taxon>Alteromonadales</taxon>
        <taxon>Alteromonadaceae</taxon>
        <taxon>Agaribacter</taxon>
    </lineage>
</organism>
<dbReference type="Proteomes" id="UP001595478">
    <property type="component" value="Unassembled WGS sequence"/>
</dbReference>
<comment type="caution">
    <text evidence="1">The sequence shown here is derived from an EMBL/GenBank/DDBJ whole genome shotgun (WGS) entry which is preliminary data.</text>
</comment>
<gene>
    <name evidence="1" type="ORF">ACFOHL_12410</name>
</gene>
<keyword evidence="2" id="KW-1185">Reference proteome</keyword>
<dbReference type="EMBL" id="JBHRSW010000022">
    <property type="protein sequence ID" value="MFC3122425.1"/>
    <property type="molecule type" value="Genomic_DNA"/>
</dbReference>
<proteinExistence type="predicted"/>
<name>A0ABV7FUN7_9ALTE</name>
<protein>
    <submittedName>
        <fullName evidence="1">Uncharacterized protein</fullName>
    </submittedName>
</protein>
<dbReference type="RefSeq" id="WP_376920558.1">
    <property type="nucleotide sequence ID" value="NZ_JBHRSW010000022.1"/>
</dbReference>